<evidence type="ECO:0000313" key="5">
    <source>
        <dbReference type="Proteomes" id="UP000219215"/>
    </source>
</evidence>
<evidence type="ECO:0000313" key="4">
    <source>
        <dbReference type="EMBL" id="SOB57038.1"/>
    </source>
</evidence>
<dbReference type="InterPro" id="IPR001544">
    <property type="entry name" value="Aminotrans_IV"/>
</dbReference>
<dbReference type="GO" id="GO:0008483">
    <property type="term" value="F:transaminase activity"/>
    <property type="evidence" value="ECO:0007669"/>
    <property type="project" value="UniProtKB-KW"/>
</dbReference>
<dbReference type="Gene3D" id="3.20.10.10">
    <property type="entry name" value="D-amino Acid Aminotransferase, subunit A, domain 2"/>
    <property type="match status" value="1"/>
</dbReference>
<organism evidence="4 5">
    <name type="scientific">Pseudodesulfovibrio profundus</name>
    <dbReference type="NCBI Taxonomy" id="57320"/>
    <lineage>
        <taxon>Bacteria</taxon>
        <taxon>Pseudomonadati</taxon>
        <taxon>Thermodesulfobacteriota</taxon>
        <taxon>Desulfovibrionia</taxon>
        <taxon>Desulfovibrionales</taxon>
        <taxon>Desulfovibrionaceae</taxon>
    </lineage>
</organism>
<dbReference type="KEGG" id="pprf:DPRO_0159"/>
<keyword evidence="3" id="KW-0663">Pyridoxal phosphate</keyword>
<dbReference type="AlphaFoldDB" id="A0A2C8F3F6"/>
<proteinExistence type="inferred from homology"/>
<dbReference type="GO" id="GO:0008652">
    <property type="term" value="P:amino acid biosynthetic process"/>
    <property type="evidence" value="ECO:0007669"/>
    <property type="project" value="UniProtKB-ARBA"/>
</dbReference>
<sequence length="313" mass="34824">MAKVADKNEYLEAMLSVERPGAHEVHAFYEHRVGMICTDPTVMLMPWDDHLVHRGDGVFEAMKFVDGKLYQLDPHIDRMKRSSASIFLDPPCSWETIRELALEVCRAGGKDSGMLRIFLGRGPGGFGVYPSECPETSLYIVATDLHKPKESVYEKGVTAFKTSIPAKQSYLATIKSIDYLPNVLMKREAQAKGFDYPFCFDDHDFLAEGATENVCIVNAEGKLVIPEFTNALAGTTLMRALDLLKKEMSIVFRGIRENEILEAKEVIIVGTTGDAIPVVRFNGKPIHDVRPGPVAKRIRALLIEDLHAFGTPI</sequence>
<evidence type="ECO:0000256" key="2">
    <source>
        <dbReference type="ARBA" id="ARBA00009320"/>
    </source>
</evidence>
<comment type="cofactor">
    <cofactor evidence="1">
        <name>pyridoxal 5'-phosphate</name>
        <dbReference type="ChEBI" id="CHEBI:597326"/>
    </cofactor>
</comment>
<dbReference type="GO" id="GO:0046394">
    <property type="term" value="P:carboxylic acid biosynthetic process"/>
    <property type="evidence" value="ECO:0007669"/>
    <property type="project" value="UniProtKB-ARBA"/>
</dbReference>
<keyword evidence="5" id="KW-1185">Reference proteome</keyword>
<dbReference type="PANTHER" id="PTHR42743:SF22">
    <property type="entry name" value="D-AMINO-ACID TRANSAMINASE, CHLOROPLASTIC"/>
    <property type="match status" value="1"/>
</dbReference>
<evidence type="ECO:0000256" key="3">
    <source>
        <dbReference type="ARBA" id="ARBA00022898"/>
    </source>
</evidence>
<accession>A0A2C8F3F6</accession>
<comment type="similarity">
    <text evidence="2">Belongs to the class-IV pyridoxal-phosphate-dependent aminotransferase family.</text>
</comment>
<dbReference type="Gene3D" id="3.30.470.10">
    <property type="match status" value="1"/>
</dbReference>
<dbReference type="SUPFAM" id="SSF56752">
    <property type="entry name" value="D-aminoacid aminotransferase-like PLP-dependent enzymes"/>
    <property type="match status" value="1"/>
</dbReference>
<dbReference type="Proteomes" id="UP000219215">
    <property type="component" value="Chromosome DPRO"/>
</dbReference>
<reference evidence="5" key="1">
    <citation type="submission" date="2017-09" db="EMBL/GenBank/DDBJ databases">
        <authorList>
            <person name="Regsiter A."/>
            <person name="William W."/>
        </authorList>
    </citation>
    <scope>NUCLEOTIDE SEQUENCE [LARGE SCALE GENOMIC DNA]</scope>
    <source>
        <strain evidence="5">500-1</strain>
    </source>
</reference>
<dbReference type="OrthoDB" id="9805628at2"/>
<protein>
    <submittedName>
        <fullName evidence="4">Aminotransferase class IV</fullName>
    </submittedName>
</protein>
<keyword evidence="4" id="KW-0032">Aminotransferase</keyword>
<dbReference type="FunFam" id="3.20.10.10:FF:000002">
    <property type="entry name" value="D-alanine aminotransferase"/>
    <property type="match status" value="1"/>
</dbReference>
<dbReference type="InterPro" id="IPR043132">
    <property type="entry name" value="BCAT-like_C"/>
</dbReference>
<dbReference type="InterPro" id="IPR043131">
    <property type="entry name" value="BCAT-like_N"/>
</dbReference>
<gene>
    <name evidence="4" type="ORF">DPRO_0159</name>
</gene>
<dbReference type="PANTHER" id="PTHR42743">
    <property type="entry name" value="AMINO-ACID AMINOTRANSFERASE"/>
    <property type="match status" value="1"/>
</dbReference>
<dbReference type="Pfam" id="PF01063">
    <property type="entry name" value="Aminotran_4"/>
    <property type="match status" value="1"/>
</dbReference>
<evidence type="ECO:0000256" key="1">
    <source>
        <dbReference type="ARBA" id="ARBA00001933"/>
    </source>
</evidence>
<keyword evidence="4" id="KW-0808">Transferase</keyword>
<dbReference type="EMBL" id="LT907975">
    <property type="protein sequence ID" value="SOB57038.1"/>
    <property type="molecule type" value="Genomic_DNA"/>
</dbReference>
<name>A0A2C8F3F6_9BACT</name>
<dbReference type="InterPro" id="IPR050571">
    <property type="entry name" value="Class-IV_PLP-Dep_Aminotrnsfr"/>
</dbReference>
<dbReference type="RefSeq" id="WP_097010354.1">
    <property type="nucleotide sequence ID" value="NZ_LT907975.1"/>
</dbReference>
<dbReference type="InterPro" id="IPR036038">
    <property type="entry name" value="Aminotransferase-like"/>
</dbReference>